<feature type="domain" description="Mandelate racemase/muconate lactonizing enzyme C-terminal" evidence="4">
    <location>
        <begin position="147"/>
        <end position="244"/>
    </location>
</feature>
<comment type="caution">
    <text evidence="5">The sequence shown here is derived from an EMBL/GenBank/DDBJ whole genome shotgun (WGS) entry which is preliminary data.</text>
</comment>
<dbReference type="RefSeq" id="WP_088528269.1">
    <property type="nucleotide sequence ID" value="NZ_NGUO01000024.1"/>
</dbReference>
<evidence type="ECO:0000256" key="3">
    <source>
        <dbReference type="ARBA" id="ARBA00023235"/>
    </source>
</evidence>
<dbReference type="InterPro" id="IPR013342">
    <property type="entry name" value="Mandelate_racemase_C"/>
</dbReference>
<dbReference type="GO" id="GO:0046872">
    <property type="term" value="F:metal ion binding"/>
    <property type="evidence" value="ECO:0007669"/>
    <property type="project" value="UniProtKB-KW"/>
</dbReference>
<evidence type="ECO:0000259" key="4">
    <source>
        <dbReference type="SMART" id="SM00922"/>
    </source>
</evidence>
<dbReference type="GO" id="GO:0006518">
    <property type="term" value="P:peptide metabolic process"/>
    <property type="evidence" value="ECO:0007669"/>
    <property type="project" value="UniProtKB-ARBA"/>
</dbReference>
<dbReference type="InterPro" id="IPR036849">
    <property type="entry name" value="Enolase-like_C_sf"/>
</dbReference>
<dbReference type="Proteomes" id="UP000198104">
    <property type="component" value="Unassembled WGS sequence"/>
</dbReference>
<evidence type="ECO:0000256" key="2">
    <source>
        <dbReference type="ARBA" id="ARBA00022723"/>
    </source>
</evidence>
<dbReference type="Gene3D" id="3.30.390.10">
    <property type="entry name" value="Enolase-like, N-terminal domain"/>
    <property type="match status" value="1"/>
</dbReference>
<dbReference type="SMART" id="SM00922">
    <property type="entry name" value="MR_MLE"/>
    <property type="match status" value="1"/>
</dbReference>
<gene>
    <name evidence="5" type="ORF">CBI30_10620</name>
</gene>
<evidence type="ECO:0000313" key="6">
    <source>
        <dbReference type="Proteomes" id="UP000198104"/>
    </source>
</evidence>
<keyword evidence="2" id="KW-0479">Metal-binding</keyword>
<dbReference type="PANTHER" id="PTHR48073">
    <property type="entry name" value="O-SUCCINYLBENZOATE SYNTHASE-RELATED"/>
    <property type="match status" value="1"/>
</dbReference>
<comment type="similarity">
    <text evidence="1">Belongs to the mandelate racemase/muconate lactonizing enzyme family.</text>
</comment>
<keyword evidence="3" id="KW-0413">Isomerase</keyword>
<reference evidence="5 6" key="1">
    <citation type="submission" date="2017-05" db="EMBL/GenBank/DDBJ databases">
        <title>Polynucleobacter sp. MWH-K35W1 isolated from the permanently anoxic monimolimnion of a meromictic lake.</title>
        <authorList>
            <person name="Hahn M.W."/>
        </authorList>
    </citation>
    <scope>NUCLEOTIDE SEQUENCE [LARGE SCALE GENOMIC DNA]</scope>
    <source>
        <strain evidence="5 6">MWH-K35W1</strain>
    </source>
</reference>
<dbReference type="AlphaFoldDB" id="A0A254PRL4"/>
<dbReference type="OrthoDB" id="5596677at2"/>
<dbReference type="PANTHER" id="PTHR48073:SF2">
    <property type="entry name" value="O-SUCCINYLBENZOATE SYNTHASE"/>
    <property type="match status" value="1"/>
</dbReference>
<dbReference type="Pfam" id="PF13378">
    <property type="entry name" value="MR_MLE_C"/>
    <property type="match status" value="1"/>
</dbReference>
<keyword evidence="6" id="KW-1185">Reference proteome</keyword>
<dbReference type="SFLD" id="SFLDS00001">
    <property type="entry name" value="Enolase"/>
    <property type="match status" value="1"/>
</dbReference>
<proteinExistence type="inferred from homology"/>
<dbReference type="InterPro" id="IPR029065">
    <property type="entry name" value="Enolase_C-like"/>
</dbReference>
<organism evidence="5 6">
    <name type="scientific">Polynucleobacter aenigmaticus</name>
    <dbReference type="NCBI Taxonomy" id="1743164"/>
    <lineage>
        <taxon>Bacteria</taxon>
        <taxon>Pseudomonadati</taxon>
        <taxon>Pseudomonadota</taxon>
        <taxon>Betaproteobacteria</taxon>
        <taxon>Burkholderiales</taxon>
        <taxon>Burkholderiaceae</taxon>
        <taxon>Polynucleobacter</taxon>
    </lineage>
</organism>
<dbReference type="SUPFAM" id="SSF51604">
    <property type="entry name" value="Enolase C-terminal domain-like"/>
    <property type="match status" value="1"/>
</dbReference>
<sequence length="381" mass="41461">MKIQRAEIYPLSIPLVEPIKMSRELIVDAKTVLLCLTDEQGRQGWGEASVAPLMTGETLDSLLASIKYLVEESLGLDWGSPDRFAEMFNRVLYSNASAKSCLEMALLDLYTQEASIPLWQYLRGANTAIDETAPVAIPLLRMLGGSLDKELSDAKALRELGFRHWKIKIGSLSLEQDLHRVKVLCELLDGDTVSVDANCALNLADAILFCESEEAARLTFVEQLIPADLPMDDFIELKKRSAIPIGLDESIHGIKELKQFIEAKAFSGASLKLIKTGGVIPALACANLLKRNKLELNLACKVAETSLSAAATASLGFAIGSVAWGFSMSNQYLQFDICDEPLIAINGYVKSSQLAHSGVGVTPNINRVKEVIAKGYSAIQC</sequence>
<dbReference type="SUPFAM" id="SSF54826">
    <property type="entry name" value="Enolase N-terminal domain-like"/>
    <property type="match status" value="1"/>
</dbReference>
<dbReference type="InterPro" id="IPR013341">
    <property type="entry name" value="Mandelate_racemase_N_dom"/>
</dbReference>
<protein>
    <recommendedName>
        <fullName evidence="4">Mandelate racemase/muconate lactonizing enzyme C-terminal domain-containing protein</fullName>
    </recommendedName>
</protein>
<dbReference type="EMBL" id="NGUO01000024">
    <property type="protein sequence ID" value="OWS69203.1"/>
    <property type="molecule type" value="Genomic_DNA"/>
</dbReference>
<name>A0A254PRL4_9BURK</name>
<dbReference type="GO" id="GO:0016854">
    <property type="term" value="F:racemase and epimerase activity"/>
    <property type="evidence" value="ECO:0007669"/>
    <property type="project" value="UniProtKB-ARBA"/>
</dbReference>
<dbReference type="SFLD" id="SFLDG00180">
    <property type="entry name" value="muconate_cycloisomerase"/>
    <property type="match status" value="1"/>
</dbReference>
<dbReference type="Pfam" id="PF02746">
    <property type="entry name" value="MR_MLE_N"/>
    <property type="match status" value="1"/>
</dbReference>
<dbReference type="InterPro" id="IPR029017">
    <property type="entry name" value="Enolase-like_N"/>
</dbReference>
<accession>A0A254PRL4</accession>
<evidence type="ECO:0000256" key="1">
    <source>
        <dbReference type="ARBA" id="ARBA00008031"/>
    </source>
</evidence>
<dbReference type="Gene3D" id="3.20.20.120">
    <property type="entry name" value="Enolase-like C-terminal domain"/>
    <property type="match status" value="1"/>
</dbReference>
<evidence type="ECO:0000313" key="5">
    <source>
        <dbReference type="EMBL" id="OWS69203.1"/>
    </source>
</evidence>